<name>A0A1D3UCN6_TANFO</name>
<gene>
    <name evidence="2" type="ORF">TFUB20_00154</name>
</gene>
<dbReference type="EMBL" id="FMMM01000014">
    <property type="protein sequence ID" value="SCQ17886.1"/>
    <property type="molecule type" value="Genomic_DNA"/>
</dbReference>
<evidence type="ECO:0000313" key="2">
    <source>
        <dbReference type="EMBL" id="SCQ17886.1"/>
    </source>
</evidence>
<accession>A0A1D3UCN6</accession>
<dbReference type="PANTHER" id="PTHR37804:SF1">
    <property type="entry name" value="CDAA REGULATORY PROTEIN CDAR"/>
    <property type="match status" value="1"/>
</dbReference>
<evidence type="ECO:0000313" key="3">
    <source>
        <dbReference type="Proteomes" id="UP000182057"/>
    </source>
</evidence>
<reference evidence="2 3" key="1">
    <citation type="submission" date="2016-09" db="EMBL/GenBank/DDBJ databases">
        <authorList>
            <person name="Capua I."/>
            <person name="De Benedictis P."/>
            <person name="Joannis T."/>
            <person name="Lombin L.H."/>
            <person name="Cattoli G."/>
        </authorList>
    </citation>
    <scope>NUCLEOTIDE SEQUENCE [LARGE SCALE GENOMIC DNA]</scope>
    <source>
        <strain evidence="2 3">UB20</strain>
    </source>
</reference>
<dbReference type="Pfam" id="PF07949">
    <property type="entry name" value="YbbR"/>
    <property type="match status" value="1"/>
</dbReference>
<dbReference type="RefSeq" id="WP_014223651.1">
    <property type="nucleotide sequence ID" value="NZ_CAJPTF010000006.1"/>
</dbReference>
<keyword evidence="1" id="KW-0472">Membrane</keyword>
<keyword evidence="1" id="KW-0812">Transmembrane</keyword>
<evidence type="ECO:0000256" key="1">
    <source>
        <dbReference type="SAM" id="Phobius"/>
    </source>
</evidence>
<dbReference type="AlphaFoldDB" id="A0A1D3UCN6"/>
<organism evidence="2 3">
    <name type="scientific">Tannerella forsythia</name>
    <name type="common">Bacteroides forsythus</name>
    <dbReference type="NCBI Taxonomy" id="28112"/>
    <lineage>
        <taxon>Bacteria</taxon>
        <taxon>Pseudomonadati</taxon>
        <taxon>Bacteroidota</taxon>
        <taxon>Bacteroidia</taxon>
        <taxon>Bacteroidales</taxon>
        <taxon>Tannerellaceae</taxon>
        <taxon>Tannerella</taxon>
    </lineage>
</organism>
<sequence>MSRLGKSPSFKSETRKVKTLIRRRKWQEVFTFMIFLLLSLGFWYLQTLQDEYEIEIVIPVKYKNVPTGKVLTGDNPQEIIARVRDRGTVLINYSWFRTFAPLEIDVKALQKAGGHKGTVTRRMIETSISKQLILSTSLLSFEPSSIQIEYDDLLKKNVPVVLDLLVSLEPGFQISDTITITPSKVEAYADRAMLDTLLTVKTVSLNVENLNKTKELTVGLQPIEGVHYEPEEVKVSIPVEEYTEKRLALPIQCDSVPGNYILRMFPSSVELLFKLPLSRFKEVSEADFEIRIPFHEFETHREAGELPIRLTKRPARLSNPILTPEKIEFILEQK</sequence>
<dbReference type="InterPro" id="IPR053154">
    <property type="entry name" value="c-di-AMP_regulator"/>
</dbReference>
<dbReference type="PANTHER" id="PTHR37804">
    <property type="entry name" value="CDAA REGULATORY PROTEIN CDAR"/>
    <property type="match status" value="1"/>
</dbReference>
<protein>
    <submittedName>
        <fullName evidence="2">YbbR-like protein</fullName>
    </submittedName>
</protein>
<keyword evidence="1" id="KW-1133">Transmembrane helix</keyword>
<feature type="transmembrane region" description="Helical" evidence="1">
    <location>
        <begin position="26"/>
        <end position="45"/>
    </location>
</feature>
<proteinExistence type="predicted"/>
<dbReference type="OMA" id="NIRMQVR"/>
<dbReference type="Proteomes" id="UP000182057">
    <property type="component" value="Unassembled WGS sequence"/>
</dbReference>
<dbReference type="Gene3D" id="2.170.120.40">
    <property type="entry name" value="YbbR-like domain"/>
    <property type="match status" value="1"/>
</dbReference>
<dbReference type="InterPro" id="IPR012505">
    <property type="entry name" value="YbbR"/>
</dbReference>
<dbReference type="GeneID" id="34757596"/>